<feature type="region of interest" description="Disordered" evidence="1">
    <location>
        <begin position="244"/>
        <end position="275"/>
    </location>
</feature>
<dbReference type="InterPro" id="IPR016181">
    <property type="entry name" value="Acyl_CoA_acyltransferase"/>
</dbReference>
<dbReference type="SUPFAM" id="SSF55729">
    <property type="entry name" value="Acyl-CoA N-acyltransferases (Nat)"/>
    <property type="match status" value="1"/>
</dbReference>
<dbReference type="InterPro" id="IPR027365">
    <property type="entry name" value="GNAT_acetyltra_YdfB-like"/>
</dbReference>
<dbReference type="InterPro" id="IPR000182">
    <property type="entry name" value="GNAT_dom"/>
</dbReference>
<feature type="domain" description="N-acetyltransferase" evidence="2">
    <location>
        <begin position="106"/>
        <end position="248"/>
    </location>
</feature>
<reference evidence="3 4" key="1">
    <citation type="submission" date="2020-08" db="EMBL/GenBank/DDBJ databases">
        <title>Sequencing the genomes of 1000 actinobacteria strains.</title>
        <authorList>
            <person name="Klenk H.-P."/>
        </authorList>
    </citation>
    <scope>NUCLEOTIDE SEQUENCE [LARGE SCALE GENOMIC DNA]</scope>
    <source>
        <strain evidence="3 4">DSM 43036</strain>
    </source>
</reference>
<dbReference type="Gene3D" id="3.40.630.30">
    <property type="match status" value="1"/>
</dbReference>
<keyword evidence="4" id="KW-1185">Reference proteome</keyword>
<dbReference type="PROSITE" id="PS51186">
    <property type="entry name" value="GNAT"/>
    <property type="match status" value="1"/>
</dbReference>
<comment type="caution">
    <text evidence="3">The sequence shown here is derived from an EMBL/GenBank/DDBJ whole genome shotgun (WGS) entry which is preliminary data.</text>
</comment>
<dbReference type="RefSeq" id="WP_184687208.1">
    <property type="nucleotide sequence ID" value="NZ_JACHJC010000001.1"/>
</dbReference>
<dbReference type="Pfam" id="PF12746">
    <property type="entry name" value="GNAT_acetyltran"/>
    <property type="match status" value="1"/>
</dbReference>
<dbReference type="GeneID" id="300295857"/>
<evidence type="ECO:0000256" key="1">
    <source>
        <dbReference type="SAM" id="MobiDB-lite"/>
    </source>
</evidence>
<dbReference type="EMBL" id="JACHJC010000001">
    <property type="protein sequence ID" value="MBB5115498.1"/>
    <property type="molecule type" value="Genomic_DNA"/>
</dbReference>
<name>A0ABR6MJF8_MICEC</name>
<protein>
    <submittedName>
        <fullName evidence="3">GNAT superfamily N-acetyltransferase</fullName>
    </submittedName>
</protein>
<evidence type="ECO:0000259" key="2">
    <source>
        <dbReference type="PROSITE" id="PS51186"/>
    </source>
</evidence>
<organism evidence="3 4">
    <name type="scientific">Micromonospora echinospora</name>
    <name type="common">Micromonospora purpurea</name>
    <dbReference type="NCBI Taxonomy" id="1877"/>
    <lineage>
        <taxon>Bacteria</taxon>
        <taxon>Bacillati</taxon>
        <taxon>Actinomycetota</taxon>
        <taxon>Actinomycetes</taxon>
        <taxon>Micromonosporales</taxon>
        <taxon>Micromonosporaceae</taxon>
        <taxon>Micromonospora</taxon>
    </lineage>
</organism>
<dbReference type="Proteomes" id="UP000618986">
    <property type="component" value="Unassembled WGS sequence"/>
</dbReference>
<sequence>MVRSDVSHRVQDLWVGLAGVATSFPADGVRVVVSAGSRLCPPAWAGIVVLGGSGIATAPDAAAARFLRESLMGRPLRSAVEDGRWDGEHGVVDVLGPASLAYLDEREFRPETAIVEVARLSPGHPDLDRLVADISADDVAESGIGEITSPVFVVRDGVRVVAAAGYDNWPHAVAHLCVLTSVHFRGRGLARAVASAAVAEALANRLMPQWRARPEPSRRLARRLGFRELGAQVSIRLAASALGARPRDGSPDARLVEPPGGVGVDGGPHERTGRV</sequence>
<evidence type="ECO:0000313" key="4">
    <source>
        <dbReference type="Proteomes" id="UP000618986"/>
    </source>
</evidence>
<accession>A0ABR6MJF8</accession>
<feature type="compositionally biased region" description="Basic and acidic residues" evidence="1">
    <location>
        <begin position="245"/>
        <end position="255"/>
    </location>
</feature>
<proteinExistence type="predicted"/>
<evidence type="ECO:0000313" key="3">
    <source>
        <dbReference type="EMBL" id="MBB5115498.1"/>
    </source>
</evidence>
<gene>
    <name evidence="3" type="ORF">FHU28_005337</name>
</gene>